<dbReference type="PANTHER" id="PTHR11309">
    <property type="entry name" value="FRIZZLED"/>
    <property type="match status" value="1"/>
</dbReference>
<dbReference type="InterPro" id="IPR020067">
    <property type="entry name" value="Frizzled_dom"/>
</dbReference>
<evidence type="ECO:0000256" key="10">
    <source>
        <dbReference type="SAM" id="Phobius"/>
    </source>
</evidence>
<dbReference type="SMART" id="SM00063">
    <property type="entry name" value="FRI"/>
    <property type="match status" value="1"/>
</dbReference>
<evidence type="ECO:0000256" key="9">
    <source>
        <dbReference type="PROSITE-ProRule" id="PRU00090"/>
    </source>
</evidence>
<reference evidence="13" key="1">
    <citation type="journal article" date="2024" name="Gigascience">
        <title>Chromosome-level genome of the poultry shaft louse Menopon gallinae provides insight into the host-switching and adaptive evolution of parasitic lice.</title>
        <authorList>
            <person name="Xu Y."/>
            <person name="Ma L."/>
            <person name="Liu S."/>
            <person name="Liang Y."/>
            <person name="Liu Q."/>
            <person name="He Z."/>
            <person name="Tian L."/>
            <person name="Duan Y."/>
            <person name="Cai W."/>
            <person name="Li H."/>
            <person name="Song F."/>
        </authorList>
    </citation>
    <scope>NUCLEOTIDE SEQUENCE</scope>
    <source>
        <strain evidence="13">Cailab_2023a</strain>
    </source>
</reference>
<dbReference type="InterPro" id="IPR036790">
    <property type="entry name" value="Frizzled_dom_sf"/>
</dbReference>
<dbReference type="InterPro" id="IPR015526">
    <property type="entry name" value="Frizzled/SFRP"/>
</dbReference>
<dbReference type="GO" id="GO:0016020">
    <property type="term" value="C:membrane"/>
    <property type="evidence" value="ECO:0007669"/>
    <property type="project" value="UniProtKB-SubCell"/>
</dbReference>
<keyword evidence="5 10" id="KW-1133">Transmembrane helix</keyword>
<feature type="transmembrane region" description="Helical" evidence="10">
    <location>
        <begin position="260"/>
        <end position="282"/>
    </location>
</feature>
<evidence type="ECO:0000256" key="8">
    <source>
        <dbReference type="ARBA" id="ARBA00023170"/>
    </source>
</evidence>
<keyword evidence="4 10" id="KW-0812">Transmembrane</keyword>
<dbReference type="Pfam" id="PF01534">
    <property type="entry name" value="Frizzled"/>
    <property type="match status" value="1"/>
</dbReference>
<organism evidence="13">
    <name type="scientific">Menopon gallinae</name>
    <name type="common">poultry shaft louse</name>
    <dbReference type="NCBI Taxonomy" id="328185"/>
    <lineage>
        <taxon>Eukaryota</taxon>
        <taxon>Metazoa</taxon>
        <taxon>Ecdysozoa</taxon>
        <taxon>Arthropoda</taxon>
        <taxon>Hexapoda</taxon>
        <taxon>Insecta</taxon>
        <taxon>Pterygota</taxon>
        <taxon>Neoptera</taxon>
        <taxon>Paraneoptera</taxon>
        <taxon>Psocodea</taxon>
        <taxon>Troctomorpha</taxon>
        <taxon>Phthiraptera</taxon>
        <taxon>Amblycera</taxon>
        <taxon>Menoponidae</taxon>
        <taxon>Menopon</taxon>
    </lineage>
</organism>
<keyword evidence="7 9" id="KW-1015">Disulfide bond</keyword>
<evidence type="ECO:0000256" key="3">
    <source>
        <dbReference type="ARBA" id="ARBA00022473"/>
    </source>
</evidence>
<evidence type="ECO:0008006" key="14">
    <source>
        <dbReference type="Google" id="ProtNLM"/>
    </source>
</evidence>
<feature type="domain" description="G-protein coupled receptors family 2 profile 2" evidence="12">
    <location>
        <begin position="133"/>
        <end position="436"/>
    </location>
</feature>
<feature type="domain" description="FZ" evidence="11">
    <location>
        <begin position="1"/>
        <end position="76"/>
    </location>
</feature>
<feature type="disulfide bond" evidence="9">
    <location>
        <begin position="8"/>
        <end position="46"/>
    </location>
</feature>
<dbReference type="GO" id="GO:0004888">
    <property type="term" value="F:transmembrane signaling receptor activity"/>
    <property type="evidence" value="ECO:0007669"/>
    <property type="project" value="InterPro"/>
</dbReference>
<dbReference type="PROSITE" id="PS50261">
    <property type="entry name" value="G_PROTEIN_RECEP_F2_4"/>
    <property type="match status" value="1"/>
</dbReference>
<dbReference type="SUPFAM" id="SSF63501">
    <property type="entry name" value="Frizzled cysteine-rich domain"/>
    <property type="match status" value="1"/>
</dbReference>
<evidence type="ECO:0000259" key="12">
    <source>
        <dbReference type="PROSITE" id="PS50261"/>
    </source>
</evidence>
<dbReference type="Gene3D" id="1.20.1070.10">
    <property type="entry name" value="Rhodopsin 7-helix transmembrane proteins"/>
    <property type="match status" value="1"/>
</dbReference>
<comment type="caution">
    <text evidence="13">The sequence shown here is derived from an EMBL/GenBank/DDBJ whole genome shotgun (WGS) entry which is preliminary data.</text>
</comment>
<dbReference type="PROSITE" id="PS50038">
    <property type="entry name" value="FZ"/>
    <property type="match status" value="1"/>
</dbReference>
<feature type="transmembrane region" description="Helical" evidence="10">
    <location>
        <begin position="226"/>
        <end position="248"/>
    </location>
</feature>
<dbReference type="SMART" id="SM01330">
    <property type="entry name" value="Frizzled"/>
    <property type="match status" value="1"/>
</dbReference>
<accession>A0AAW2HYB8</accession>
<comment type="caution">
    <text evidence="9">Lacks conserved residue(s) required for the propagation of feature annotation.</text>
</comment>
<keyword evidence="3" id="KW-0217">Developmental protein</keyword>
<keyword evidence="8" id="KW-0675">Receptor</keyword>
<evidence type="ECO:0000256" key="2">
    <source>
        <dbReference type="ARBA" id="ARBA00008077"/>
    </source>
</evidence>
<dbReference type="AlphaFoldDB" id="A0AAW2HYB8"/>
<dbReference type="EMBL" id="JARGDH010000002">
    <property type="protein sequence ID" value="KAL0274864.1"/>
    <property type="molecule type" value="Genomic_DNA"/>
</dbReference>
<evidence type="ECO:0000256" key="4">
    <source>
        <dbReference type="ARBA" id="ARBA00022692"/>
    </source>
</evidence>
<name>A0AAW2HYB8_9NEOP</name>
<sequence length="463" mass="51391">MPLIHYNCSKNLRFFLCSVFTPMCSKHVVGAIPPCRGLCEEVQADCQPVIDQFEFPWPNLLNCSRFPVYNGLCLPGNNSLENKNTVITWPTSVIERQSVSLPCPPNFVQAHDTSAVTCSPHCGRDAYYRKEDKVFAEKWMTGWAWLCFLSTSFTLLTFWVEPTRFRYPERPVIFLALCYCLIGVTYILRGALGPSSLSCVESEDGDSYIAVDGLQSVPCTLAFLSLYYFALASSIWWVILALSWFLSAANKWSTEALHGVAAYFHVAAWTGPAVLGVVALALRRVAGDELTGLCQVSERDALAFLVVPQAVLLSSGCVLATLAAAALIRVRRAMQLTGRCTGKLERLMTRLGVFAILYVLPAIGYLACLIYEGWHRPRWRSLALLAALNCRIDPSCEPGPSYRTAGVEVALLRLFLSLVVGVTSGMWVWSGKTCRAWSRLFVSPKKIPPRIMPGQTMHHISRV</sequence>
<evidence type="ECO:0000313" key="13">
    <source>
        <dbReference type="EMBL" id="KAL0274864.1"/>
    </source>
</evidence>
<evidence type="ECO:0000259" key="11">
    <source>
        <dbReference type="PROSITE" id="PS50038"/>
    </source>
</evidence>
<comment type="similarity">
    <text evidence="2">Belongs to the G-protein coupled receptor Fz/Smo family.</text>
</comment>
<proteinExistence type="inferred from homology"/>
<dbReference type="InterPro" id="IPR000539">
    <property type="entry name" value="Frizzled/Smoothened_7TM"/>
</dbReference>
<protein>
    <recommendedName>
        <fullName evidence="14">Frizzled-4</fullName>
    </recommendedName>
</protein>
<evidence type="ECO:0000256" key="6">
    <source>
        <dbReference type="ARBA" id="ARBA00023136"/>
    </source>
</evidence>
<dbReference type="InterPro" id="IPR017981">
    <property type="entry name" value="GPCR_2-like_7TM"/>
</dbReference>
<dbReference type="GO" id="GO:0005615">
    <property type="term" value="C:extracellular space"/>
    <property type="evidence" value="ECO:0007669"/>
    <property type="project" value="TreeGrafter"/>
</dbReference>
<feature type="transmembrane region" description="Helical" evidence="10">
    <location>
        <begin position="302"/>
        <end position="330"/>
    </location>
</feature>
<feature type="transmembrane region" description="Helical" evidence="10">
    <location>
        <begin position="410"/>
        <end position="429"/>
    </location>
</feature>
<gene>
    <name evidence="13" type="ORF">PYX00_002896</name>
</gene>
<comment type="subcellular location">
    <subcellularLocation>
        <location evidence="1">Membrane</location>
        <topology evidence="1">Multi-pass membrane protein</topology>
    </subcellularLocation>
</comment>
<dbReference type="PRINTS" id="PR00489">
    <property type="entry name" value="FRIZZLED"/>
</dbReference>
<feature type="transmembrane region" description="Helical" evidence="10">
    <location>
        <begin position="172"/>
        <end position="192"/>
    </location>
</feature>
<dbReference type="GO" id="GO:0035567">
    <property type="term" value="P:non-canonical Wnt signaling pathway"/>
    <property type="evidence" value="ECO:0007669"/>
    <property type="project" value="TreeGrafter"/>
</dbReference>
<dbReference type="GO" id="GO:0060070">
    <property type="term" value="P:canonical Wnt signaling pathway"/>
    <property type="evidence" value="ECO:0007669"/>
    <property type="project" value="TreeGrafter"/>
</dbReference>
<keyword evidence="6 10" id="KW-0472">Membrane</keyword>
<feature type="transmembrane region" description="Helical" evidence="10">
    <location>
        <begin position="142"/>
        <end position="160"/>
    </location>
</feature>
<dbReference type="Pfam" id="PF01392">
    <property type="entry name" value="Fz"/>
    <property type="match status" value="1"/>
</dbReference>
<evidence type="ECO:0000256" key="7">
    <source>
        <dbReference type="ARBA" id="ARBA00023157"/>
    </source>
</evidence>
<dbReference type="GO" id="GO:0017147">
    <property type="term" value="F:Wnt-protein binding"/>
    <property type="evidence" value="ECO:0007669"/>
    <property type="project" value="TreeGrafter"/>
</dbReference>
<dbReference type="Gene3D" id="1.10.2000.10">
    <property type="entry name" value="Frizzled cysteine-rich domain"/>
    <property type="match status" value="1"/>
</dbReference>
<feature type="disulfide bond" evidence="9">
    <location>
        <begin position="39"/>
        <end position="63"/>
    </location>
</feature>
<evidence type="ECO:0000256" key="1">
    <source>
        <dbReference type="ARBA" id="ARBA00004141"/>
    </source>
</evidence>
<evidence type="ECO:0000256" key="5">
    <source>
        <dbReference type="ARBA" id="ARBA00022989"/>
    </source>
</evidence>
<feature type="transmembrane region" description="Helical" evidence="10">
    <location>
        <begin position="351"/>
        <end position="374"/>
    </location>
</feature>
<dbReference type="PANTHER" id="PTHR11309:SF99">
    <property type="entry name" value="FRIZZLED-4"/>
    <property type="match status" value="1"/>
</dbReference>